<keyword evidence="2" id="KW-1185">Reference proteome</keyword>
<dbReference type="Gene3D" id="1.20.1270.240">
    <property type="match status" value="1"/>
</dbReference>
<dbReference type="GO" id="GO:0016773">
    <property type="term" value="F:phosphotransferase activity, alcohol group as acceptor"/>
    <property type="evidence" value="ECO:0007669"/>
    <property type="project" value="InterPro"/>
</dbReference>
<proteinExistence type="predicted"/>
<evidence type="ECO:0000313" key="1">
    <source>
        <dbReference type="EMBL" id="AWM77724.1"/>
    </source>
</evidence>
<dbReference type="AlphaFoldDB" id="A0A2Z3I2Q1"/>
<dbReference type="InterPro" id="IPR006748">
    <property type="entry name" value="NH2Glyco/OHUrea_AB-resist_kin"/>
</dbReference>
<gene>
    <name evidence="1" type="ORF">HYN04_08075</name>
</gene>
<dbReference type="OrthoDB" id="9812943at2"/>
<protein>
    <submittedName>
        <fullName evidence="1">3'-kinase</fullName>
    </submittedName>
</protein>
<dbReference type="Gene3D" id="1.10.510.10">
    <property type="entry name" value="Transferase(Phosphotransferase) domain 1"/>
    <property type="match status" value="1"/>
</dbReference>
<keyword evidence="1" id="KW-0418">Kinase</keyword>
<name>A0A2Z3I2Q1_9CAUL</name>
<dbReference type="Proteomes" id="UP000247763">
    <property type="component" value="Chromosome"/>
</dbReference>
<keyword evidence="1" id="KW-0808">Transferase</keyword>
<dbReference type="GO" id="GO:0016301">
    <property type="term" value="F:kinase activity"/>
    <property type="evidence" value="ECO:0007669"/>
    <property type="project" value="UniProtKB-KW"/>
</dbReference>
<dbReference type="InterPro" id="IPR011009">
    <property type="entry name" value="Kinase-like_dom_sf"/>
</dbReference>
<organism evidence="1 2">
    <name type="scientific">Phenylobacterium parvum</name>
    <dbReference type="NCBI Taxonomy" id="2201350"/>
    <lineage>
        <taxon>Bacteria</taxon>
        <taxon>Pseudomonadati</taxon>
        <taxon>Pseudomonadota</taxon>
        <taxon>Alphaproteobacteria</taxon>
        <taxon>Caulobacterales</taxon>
        <taxon>Caulobacteraceae</taxon>
        <taxon>Phenylobacterium</taxon>
    </lineage>
</organism>
<dbReference type="SUPFAM" id="SSF56112">
    <property type="entry name" value="Protein kinase-like (PK-like)"/>
    <property type="match status" value="1"/>
</dbReference>
<reference evidence="2" key="1">
    <citation type="submission" date="2018-05" db="EMBL/GenBank/DDBJ databases">
        <title>Genome sequencing of Phenylobacterium sp. HYN0004.</title>
        <authorList>
            <person name="Yi H."/>
            <person name="Baek C."/>
        </authorList>
    </citation>
    <scope>NUCLEOTIDE SEQUENCE [LARGE SCALE GENOMIC DNA]</scope>
    <source>
        <strain evidence="2">HYN0004</strain>
    </source>
</reference>
<dbReference type="EMBL" id="CP029479">
    <property type="protein sequence ID" value="AWM77724.1"/>
    <property type="molecule type" value="Genomic_DNA"/>
</dbReference>
<dbReference type="GO" id="GO:0019748">
    <property type="term" value="P:secondary metabolic process"/>
    <property type="evidence" value="ECO:0007669"/>
    <property type="project" value="InterPro"/>
</dbReference>
<dbReference type="RefSeq" id="WP_110450291.1">
    <property type="nucleotide sequence ID" value="NZ_CP029479.1"/>
</dbReference>
<accession>A0A2Z3I2Q1</accession>
<dbReference type="KEGG" id="phb:HYN04_08075"/>
<sequence>MSLADFRPWLETWRLAPDGEPFSSTWSRLLPVRRDGRPLMLKACMADQEVNGSAFLAGYAGEGAVEVLEREADAVLLERAEGPLSLERIAAGAGEAEAYRILTRGVATLQAAAGPFPVAPIPLATWFSILPEAAAYVGGVGVYARAAGVLEQLLATTAIEVPLHGDLHHGNLLDGGRGRGWLAIDPKGLVGDPACDYAVMLFPSEMPGEIAAPDRVRARISVVAGMAGLTEARLMAWAFCVAAQYAGWFHGQPTGEAMMAVAVALADDGTLAGT</sequence>
<dbReference type="Pfam" id="PF04655">
    <property type="entry name" value="APH_6_hur"/>
    <property type="match status" value="1"/>
</dbReference>
<evidence type="ECO:0000313" key="2">
    <source>
        <dbReference type="Proteomes" id="UP000247763"/>
    </source>
</evidence>